<keyword evidence="3" id="KW-1185">Reference proteome</keyword>
<dbReference type="Proteomes" id="UP000186601">
    <property type="component" value="Unassembled WGS sequence"/>
</dbReference>
<comment type="caution">
    <text evidence="2">The sequence shown here is derived from an EMBL/GenBank/DDBJ whole genome shotgun (WGS) entry which is preliminary data.</text>
</comment>
<dbReference type="EMBL" id="MLYV02001153">
    <property type="protein sequence ID" value="PSR72572.1"/>
    <property type="molecule type" value="Genomic_DNA"/>
</dbReference>
<gene>
    <name evidence="2" type="ORF">PHLCEN_2v11565</name>
</gene>
<feature type="compositionally biased region" description="Acidic residues" evidence="1">
    <location>
        <begin position="148"/>
        <end position="161"/>
    </location>
</feature>
<accession>A0A2R6NKP6</accession>
<feature type="region of interest" description="Disordered" evidence="1">
    <location>
        <begin position="54"/>
        <end position="78"/>
    </location>
</feature>
<dbReference type="AlphaFoldDB" id="A0A2R6NKP6"/>
<evidence type="ECO:0000313" key="3">
    <source>
        <dbReference type="Proteomes" id="UP000186601"/>
    </source>
</evidence>
<evidence type="ECO:0000256" key="1">
    <source>
        <dbReference type="SAM" id="MobiDB-lite"/>
    </source>
</evidence>
<feature type="compositionally biased region" description="Acidic residues" evidence="1">
    <location>
        <begin position="219"/>
        <end position="230"/>
    </location>
</feature>
<protein>
    <submittedName>
        <fullName evidence="2">Uncharacterized protein</fullName>
    </submittedName>
</protein>
<name>A0A2R6NKP6_9APHY</name>
<evidence type="ECO:0000313" key="2">
    <source>
        <dbReference type="EMBL" id="PSR72572.1"/>
    </source>
</evidence>
<proteinExistence type="predicted"/>
<feature type="region of interest" description="Disordered" evidence="1">
    <location>
        <begin position="196"/>
        <end position="247"/>
    </location>
</feature>
<reference evidence="2 3" key="1">
    <citation type="submission" date="2018-02" db="EMBL/GenBank/DDBJ databases">
        <title>Genome sequence of the basidiomycete white-rot fungus Phlebia centrifuga.</title>
        <authorList>
            <person name="Granchi Z."/>
            <person name="Peng M."/>
            <person name="de Vries R.P."/>
            <person name="Hilden K."/>
            <person name="Makela M.R."/>
            <person name="Grigoriev I."/>
            <person name="Riley R."/>
        </authorList>
    </citation>
    <scope>NUCLEOTIDE SEQUENCE [LARGE SCALE GENOMIC DNA]</scope>
    <source>
        <strain evidence="2 3">FBCC195</strain>
    </source>
</reference>
<feature type="region of interest" description="Disordered" evidence="1">
    <location>
        <begin position="91"/>
        <end position="176"/>
    </location>
</feature>
<organism evidence="2 3">
    <name type="scientific">Hermanssonia centrifuga</name>
    <dbReference type="NCBI Taxonomy" id="98765"/>
    <lineage>
        <taxon>Eukaryota</taxon>
        <taxon>Fungi</taxon>
        <taxon>Dikarya</taxon>
        <taxon>Basidiomycota</taxon>
        <taxon>Agaricomycotina</taxon>
        <taxon>Agaricomycetes</taxon>
        <taxon>Polyporales</taxon>
        <taxon>Meruliaceae</taxon>
        <taxon>Hermanssonia</taxon>
    </lineage>
</organism>
<dbReference type="OrthoDB" id="331948at2759"/>
<feature type="compositionally biased region" description="Basic and acidic residues" evidence="1">
    <location>
        <begin position="231"/>
        <end position="247"/>
    </location>
</feature>
<feature type="compositionally biased region" description="Basic and acidic residues" evidence="1">
    <location>
        <begin position="196"/>
        <end position="205"/>
    </location>
</feature>
<sequence length="247" mass="27865">MTTIEGWEKDKVATLVRRGKVQENLGTRRNIAAVLGNSPLLWCWPTVPPGTGLKYPLANPQDSGAESWPPKDPNPYPNHVFTLPQSPWTYENGSFNPELKPSNKLHAQSSTTRRRKAQPKDVSSVPPYHPDYKPPGDNEAFSDTAPSVDEDGSSEEAEVEEYIVRPQNNPKRLVRRGSEGYEVGTIDREQMLREHVESQVHEPGRYRLYAPDPVTPSESESEGIEDEREEEPLVSKVEHWRAESSVE</sequence>